<dbReference type="InterPro" id="IPR036259">
    <property type="entry name" value="MFS_trans_sf"/>
</dbReference>
<protein>
    <submittedName>
        <fullName evidence="9">MFS general substrate transporter</fullName>
    </submittedName>
</protein>
<gene>
    <name evidence="9" type="ORF">P280DRAFT_541841</name>
</gene>
<feature type="transmembrane region" description="Helical" evidence="7">
    <location>
        <begin position="91"/>
        <end position="110"/>
    </location>
</feature>
<name>A0A6A6S645_9PLEO</name>
<evidence type="ECO:0000259" key="8">
    <source>
        <dbReference type="PROSITE" id="PS50850"/>
    </source>
</evidence>
<dbReference type="PROSITE" id="PS50850">
    <property type="entry name" value="MFS"/>
    <property type="match status" value="1"/>
</dbReference>
<evidence type="ECO:0000256" key="1">
    <source>
        <dbReference type="ARBA" id="ARBA00004141"/>
    </source>
</evidence>
<reference evidence="9" key="1">
    <citation type="journal article" date="2020" name="Stud. Mycol.">
        <title>101 Dothideomycetes genomes: a test case for predicting lifestyles and emergence of pathogens.</title>
        <authorList>
            <person name="Haridas S."/>
            <person name="Albert R."/>
            <person name="Binder M."/>
            <person name="Bloem J."/>
            <person name="Labutti K."/>
            <person name="Salamov A."/>
            <person name="Andreopoulos B."/>
            <person name="Baker S."/>
            <person name="Barry K."/>
            <person name="Bills G."/>
            <person name="Bluhm B."/>
            <person name="Cannon C."/>
            <person name="Castanera R."/>
            <person name="Culley D."/>
            <person name="Daum C."/>
            <person name="Ezra D."/>
            <person name="Gonzalez J."/>
            <person name="Henrissat B."/>
            <person name="Kuo A."/>
            <person name="Liang C."/>
            <person name="Lipzen A."/>
            <person name="Lutzoni F."/>
            <person name="Magnuson J."/>
            <person name="Mondo S."/>
            <person name="Nolan M."/>
            <person name="Ohm R."/>
            <person name="Pangilinan J."/>
            <person name="Park H.-J."/>
            <person name="Ramirez L."/>
            <person name="Alfaro M."/>
            <person name="Sun H."/>
            <person name="Tritt A."/>
            <person name="Yoshinaga Y."/>
            <person name="Zwiers L.-H."/>
            <person name="Turgeon B."/>
            <person name="Goodwin S."/>
            <person name="Spatafora J."/>
            <person name="Crous P."/>
            <person name="Grigoriev I."/>
        </authorList>
    </citation>
    <scope>NUCLEOTIDE SEQUENCE</scope>
    <source>
        <strain evidence="9">CBS 473.64</strain>
    </source>
</reference>
<evidence type="ECO:0000256" key="6">
    <source>
        <dbReference type="ARBA" id="ARBA00023136"/>
    </source>
</evidence>
<feature type="transmembrane region" description="Helical" evidence="7">
    <location>
        <begin position="292"/>
        <end position="312"/>
    </location>
</feature>
<feature type="transmembrane region" description="Helical" evidence="7">
    <location>
        <begin position="498"/>
        <end position="518"/>
    </location>
</feature>
<feature type="transmembrane region" description="Helical" evidence="7">
    <location>
        <begin position="61"/>
        <end position="79"/>
    </location>
</feature>
<keyword evidence="10" id="KW-1185">Reference proteome</keyword>
<organism evidence="9 10">
    <name type="scientific">Massarina eburnea CBS 473.64</name>
    <dbReference type="NCBI Taxonomy" id="1395130"/>
    <lineage>
        <taxon>Eukaryota</taxon>
        <taxon>Fungi</taxon>
        <taxon>Dikarya</taxon>
        <taxon>Ascomycota</taxon>
        <taxon>Pezizomycotina</taxon>
        <taxon>Dothideomycetes</taxon>
        <taxon>Pleosporomycetidae</taxon>
        <taxon>Pleosporales</taxon>
        <taxon>Massarineae</taxon>
        <taxon>Massarinaceae</taxon>
        <taxon>Massarina</taxon>
    </lineage>
</organism>
<evidence type="ECO:0000313" key="10">
    <source>
        <dbReference type="Proteomes" id="UP000799753"/>
    </source>
</evidence>
<evidence type="ECO:0000256" key="4">
    <source>
        <dbReference type="ARBA" id="ARBA00022692"/>
    </source>
</evidence>
<dbReference type="Gene3D" id="1.20.1250.20">
    <property type="entry name" value="MFS general substrate transporter like domains"/>
    <property type="match status" value="2"/>
</dbReference>
<dbReference type="GO" id="GO:0022857">
    <property type="term" value="F:transmembrane transporter activity"/>
    <property type="evidence" value="ECO:0007669"/>
    <property type="project" value="InterPro"/>
</dbReference>
<keyword evidence="3" id="KW-0813">Transport</keyword>
<dbReference type="GO" id="GO:0005886">
    <property type="term" value="C:plasma membrane"/>
    <property type="evidence" value="ECO:0007669"/>
    <property type="project" value="TreeGrafter"/>
</dbReference>
<dbReference type="Pfam" id="PF07690">
    <property type="entry name" value="MFS_1"/>
    <property type="match status" value="1"/>
</dbReference>
<dbReference type="InterPro" id="IPR011701">
    <property type="entry name" value="MFS"/>
</dbReference>
<feature type="transmembrane region" description="Helical" evidence="7">
    <location>
        <begin position="21"/>
        <end position="39"/>
    </location>
</feature>
<dbReference type="AlphaFoldDB" id="A0A6A6S645"/>
<keyword evidence="6 7" id="KW-0472">Membrane</keyword>
<evidence type="ECO:0000256" key="5">
    <source>
        <dbReference type="ARBA" id="ARBA00022989"/>
    </source>
</evidence>
<dbReference type="InterPro" id="IPR020846">
    <property type="entry name" value="MFS_dom"/>
</dbReference>
<evidence type="ECO:0000313" key="9">
    <source>
        <dbReference type="EMBL" id="KAF2642203.1"/>
    </source>
</evidence>
<feature type="transmembrane region" description="Helical" evidence="7">
    <location>
        <begin position="180"/>
        <end position="199"/>
    </location>
</feature>
<evidence type="ECO:0000256" key="2">
    <source>
        <dbReference type="ARBA" id="ARBA00007520"/>
    </source>
</evidence>
<feature type="transmembrane region" description="Helical" evidence="7">
    <location>
        <begin position="386"/>
        <end position="403"/>
    </location>
</feature>
<accession>A0A6A6S645</accession>
<comment type="similarity">
    <text evidence="2">Belongs to the major facilitator superfamily. TCR/Tet family.</text>
</comment>
<feature type="transmembrane region" description="Helical" evidence="7">
    <location>
        <begin position="220"/>
        <end position="246"/>
    </location>
</feature>
<dbReference type="OrthoDB" id="10021397at2759"/>
<feature type="transmembrane region" description="Helical" evidence="7">
    <location>
        <begin position="116"/>
        <end position="136"/>
    </location>
</feature>
<proteinExistence type="inferred from homology"/>
<feature type="domain" description="Major facilitator superfamily (MFS) profile" evidence="8">
    <location>
        <begin position="26"/>
        <end position="525"/>
    </location>
</feature>
<keyword evidence="4 7" id="KW-0812">Transmembrane</keyword>
<evidence type="ECO:0000256" key="7">
    <source>
        <dbReference type="SAM" id="Phobius"/>
    </source>
</evidence>
<dbReference type="Proteomes" id="UP000799753">
    <property type="component" value="Unassembled WGS sequence"/>
</dbReference>
<keyword evidence="5 7" id="KW-1133">Transmembrane helix</keyword>
<evidence type="ECO:0000256" key="3">
    <source>
        <dbReference type="ARBA" id="ARBA00022448"/>
    </source>
</evidence>
<dbReference type="PANTHER" id="PTHR23501:SF12">
    <property type="entry name" value="MAJOR FACILITATOR SUPERFAMILY (MFS) PROFILE DOMAIN-CONTAINING PROTEIN-RELATED"/>
    <property type="match status" value="1"/>
</dbReference>
<feature type="transmembrane region" description="Helical" evidence="7">
    <location>
        <begin position="148"/>
        <end position="168"/>
    </location>
</feature>
<sequence length="540" mass="58245">MNNEEQCEQPRSQPASSYTNAQWVLVVLAIFSSALLYGLDSTIVVVSQGPITARFNEVSKLGWLGIGFPLGSIATIAPWGKAYSVFDTKWLFLLSLVHFAAGSLLCGAAPDMDTLIVGRVWAGAGGAGIYLGQLNIIIQNVAEKKRGIYMNAGSACWGLGSIVGPLIGGAFADSSATWRWGFYMNLVLFGLFSPIYLFVMESHMPCLPSPLRKRLAEFDWLGIFLNAAMYTAFVIGFAIGGTIWPWSDTRTITSIAACGVILILFSLQQCFAILTTKEARVFPVHFLRSRTFILLFIAQSCAQTALAVPLYYIPLFFQFVRSETAVESSLRLLPFMVVNIAALMANATLLPKPKFNCYSMWYLASSILTTVGSALFFGLLKPNSSTAAIYGYSIIIALGAGLGQQMSYTVAGKKAEEHAPDAISLMNCAQLGSTVIALTITSLIFQNVGYHNVKHALAGLDASAGEIRAALGGADSHFFDYGTDEGVRVAVQSGIANALRWSFVAVLVAGTLGIFASLSMKNEKLKFEGTEEAVEEHKHV</sequence>
<dbReference type="EMBL" id="MU006782">
    <property type="protein sequence ID" value="KAF2642203.1"/>
    <property type="molecule type" value="Genomic_DNA"/>
</dbReference>
<comment type="subcellular location">
    <subcellularLocation>
        <location evidence="1">Membrane</location>
        <topology evidence="1">Multi-pass membrane protein</topology>
    </subcellularLocation>
</comment>
<dbReference type="PANTHER" id="PTHR23501">
    <property type="entry name" value="MAJOR FACILITATOR SUPERFAMILY"/>
    <property type="match status" value="1"/>
</dbReference>
<feature type="transmembrane region" description="Helical" evidence="7">
    <location>
        <begin position="332"/>
        <end position="349"/>
    </location>
</feature>
<feature type="transmembrane region" description="Helical" evidence="7">
    <location>
        <begin position="252"/>
        <end position="271"/>
    </location>
</feature>
<feature type="transmembrane region" description="Helical" evidence="7">
    <location>
        <begin position="361"/>
        <end position="380"/>
    </location>
</feature>
<feature type="transmembrane region" description="Helical" evidence="7">
    <location>
        <begin position="424"/>
        <end position="445"/>
    </location>
</feature>
<dbReference type="SUPFAM" id="SSF103473">
    <property type="entry name" value="MFS general substrate transporter"/>
    <property type="match status" value="1"/>
</dbReference>